<proteinExistence type="predicted"/>
<dbReference type="OrthoDB" id="597123at2"/>
<dbReference type="PROSITE" id="PS51257">
    <property type="entry name" value="PROKAR_LIPOPROTEIN"/>
    <property type="match status" value="1"/>
</dbReference>
<evidence type="ECO:0000256" key="1">
    <source>
        <dbReference type="SAM" id="Coils"/>
    </source>
</evidence>
<protein>
    <submittedName>
        <fullName evidence="2">Uncharacterized protein</fullName>
    </submittedName>
</protein>
<dbReference type="Proteomes" id="UP000236454">
    <property type="component" value="Unassembled WGS sequence"/>
</dbReference>
<dbReference type="AlphaFoldDB" id="A0A1I6XDB8"/>
<dbReference type="EMBL" id="FPAS01000001">
    <property type="protein sequence ID" value="SFT36091.1"/>
    <property type="molecule type" value="Genomic_DNA"/>
</dbReference>
<evidence type="ECO:0000313" key="3">
    <source>
        <dbReference type="Proteomes" id="UP000236454"/>
    </source>
</evidence>
<evidence type="ECO:0000313" key="2">
    <source>
        <dbReference type="EMBL" id="SFT36091.1"/>
    </source>
</evidence>
<feature type="coiled-coil region" evidence="1">
    <location>
        <begin position="114"/>
        <end position="169"/>
    </location>
</feature>
<organism evidence="2 3">
    <name type="scientific">Lishizhenia tianjinensis</name>
    <dbReference type="NCBI Taxonomy" id="477690"/>
    <lineage>
        <taxon>Bacteria</taxon>
        <taxon>Pseudomonadati</taxon>
        <taxon>Bacteroidota</taxon>
        <taxon>Flavobacteriia</taxon>
        <taxon>Flavobacteriales</taxon>
        <taxon>Crocinitomicaceae</taxon>
        <taxon>Lishizhenia</taxon>
    </lineage>
</organism>
<accession>A0A1I6XDB8</accession>
<name>A0A1I6XDB8_9FLAO</name>
<keyword evidence="1" id="KW-0175">Coiled coil</keyword>
<dbReference type="RefSeq" id="WP_090245074.1">
    <property type="nucleotide sequence ID" value="NZ_FPAS01000001.1"/>
</dbReference>
<sequence>MNKYILGFCALSLVACTNDNDVQEAALNSQNAENIQLQRQVEQLKLELSNKDSLINESIAFFNEIQDNLASISVKKDDIQIKSSDPELGEDGRKEILQQIQNINFLREQNARKVRQLQGKLKSSNMRIEELQSMVDRLVLQIKAKDEQIESLQNQLADLDVQYSELFDQYQEQVDLNLETMMELNTVYYAMGSVEELVENNVIVKEGGFIGIGKKTDLSADMNENYFTKGDKTKIKEITVGGKEPKFITDHPSDSYKWEGGKLIITDAQKFWKISKYLVIEIK</sequence>
<gene>
    <name evidence="2" type="ORF">SAMN05216474_0104</name>
</gene>
<keyword evidence="3" id="KW-1185">Reference proteome</keyword>
<dbReference type="STRING" id="477690.SAMN05216474_0104"/>
<reference evidence="2 3" key="1">
    <citation type="submission" date="2016-10" db="EMBL/GenBank/DDBJ databases">
        <authorList>
            <person name="de Groot N.N."/>
        </authorList>
    </citation>
    <scope>NUCLEOTIDE SEQUENCE [LARGE SCALE GENOMIC DNA]</scope>
    <source>
        <strain evidence="2 3">CGMCC 1.7005</strain>
    </source>
</reference>
<feature type="coiled-coil region" evidence="1">
    <location>
        <begin position="20"/>
        <end position="54"/>
    </location>
</feature>